<gene>
    <name evidence="1" type="ORF">ELS20_13190</name>
</gene>
<feature type="non-terminal residue" evidence="1">
    <location>
        <position position="1"/>
    </location>
</feature>
<dbReference type="Gene3D" id="3.30.590.20">
    <property type="match status" value="1"/>
</dbReference>
<sequence length="95" mass="11288">ATTTSTEEIYGELFEHAREGLEQRGLSAEEAHGYIRPLRERVDRRLTPARWKHDYVRRRVEENVPLAEAIWGMQATYIRHQEETLLEGSFVDWFE</sequence>
<organism evidence="1 2">
    <name type="scientific">Haloarcula hispanica</name>
    <dbReference type="NCBI Taxonomy" id="51589"/>
    <lineage>
        <taxon>Archaea</taxon>
        <taxon>Methanobacteriati</taxon>
        <taxon>Methanobacteriota</taxon>
        <taxon>Stenosarchaea group</taxon>
        <taxon>Halobacteria</taxon>
        <taxon>Halobacteriales</taxon>
        <taxon>Haloarculaceae</taxon>
        <taxon>Haloarcula</taxon>
    </lineage>
</organism>
<name>A0A482TFJ8_HALHI</name>
<dbReference type="Proteomes" id="UP000293535">
    <property type="component" value="Unassembled WGS sequence"/>
</dbReference>
<proteinExistence type="predicted"/>
<comment type="caution">
    <text evidence="1">The sequence shown here is derived from an EMBL/GenBank/DDBJ whole genome shotgun (WGS) entry which is preliminary data.</text>
</comment>
<dbReference type="AlphaFoldDB" id="A0A482TFJ8"/>
<evidence type="ECO:0000313" key="2">
    <source>
        <dbReference type="Proteomes" id="UP000293535"/>
    </source>
</evidence>
<reference evidence="1 2" key="1">
    <citation type="submission" date="2018-12" db="EMBL/GenBank/DDBJ databases">
        <title>Draft genome sequence of Haloarcula hispinica strain 18.1, an halophilic archaeon isolated from Chott El Jerid of Southern Tunisia.</title>
        <authorList>
            <person name="Najjari A."/>
            <person name="Ben Dhia O."/>
            <person name="Ferjani R."/>
            <person name="Mahjoubi M."/>
            <person name="Sghaier H."/>
            <person name="Elshahed M."/>
            <person name="Ouzari H.I."/>
            <person name="Cherid A."/>
            <person name="Youssef N."/>
        </authorList>
    </citation>
    <scope>NUCLEOTIDE SEQUENCE [LARGE SCALE GENOMIC DNA]</scope>
    <source>
        <strain evidence="1 2">18.1</strain>
    </source>
</reference>
<protein>
    <submittedName>
        <fullName evidence="1">Uncharacterized protein</fullName>
    </submittedName>
</protein>
<dbReference type="EMBL" id="RZIG01000002">
    <property type="protein sequence ID" value="RYJ11637.1"/>
    <property type="molecule type" value="Genomic_DNA"/>
</dbReference>
<accession>A0A482TFJ8</accession>
<evidence type="ECO:0000313" key="1">
    <source>
        <dbReference type="EMBL" id="RYJ11637.1"/>
    </source>
</evidence>